<dbReference type="OrthoDB" id="2601457at2"/>
<comment type="caution">
    <text evidence="2">The sequence shown here is derived from an EMBL/GenBank/DDBJ whole genome shotgun (WGS) entry which is preliminary data.</text>
</comment>
<evidence type="ECO:0000313" key="2">
    <source>
        <dbReference type="EMBL" id="NBC67774.1"/>
    </source>
</evidence>
<dbReference type="EMBL" id="JAAAMU010000001">
    <property type="protein sequence ID" value="NBC67774.1"/>
    <property type="molecule type" value="Genomic_DNA"/>
</dbReference>
<name>A0A7X5BZV4_9BACL</name>
<organism evidence="2 3">
    <name type="scientific">Paenibacillus sacheonensis</name>
    <dbReference type="NCBI Taxonomy" id="742054"/>
    <lineage>
        <taxon>Bacteria</taxon>
        <taxon>Bacillati</taxon>
        <taxon>Bacillota</taxon>
        <taxon>Bacilli</taxon>
        <taxon>Bacillales</taxon>
        <taxon>Paenibacillaceae</taxon>
        <taxon>Paenibacillus</taxon>
    </lineage>
</organism>
<gene>
    <name evidence="2" type="ORF">GT003_02070</name>
</gene>
<evidence type="ECO:0000313" key="3">
    <source>
        <dbReference type="Proteomes" id="UP000558113"/>
    </source>
</evidence>
<accession>A0A7X5BZV4</accession>
<evidence type="ECO:0000256" key="1">
    <source>
        <dbReference type="SAM" id="SignalP"/>
    </source>
</evidence>
<evidence type="ECO:0008006" key="4">
    <source>
        <dbReference type="Google" id="ProtNLM"/>
    </source>
</evidence>
<sequence length="207" mass="22794">MKKFVLVLMMTLLASCLLIGCGKESNYGTPLPMQELKWGMRASEVRTALHLADAVVPDSTGAMTVQDAVVYGQTTDLKLRFDETYGALIEVAALIPQGAVEEVEKRIQHDRGEGKPAYNDKMELQSVSWEDEALEEHPAWLSRVIAFYDRNGIATSEDPMEDGAYLNGSPLTRWTLIVDKNDPSCGLISFTGQIAAILAFPVNDEAR</sequence>
<keyword evidence="1" id="KW-0732">Signal</keyword>
<dbReference type="Proteomes" id="UP000558113">
    <property type="component" value="Unassembled WGS sequence"/>
</dbReference>
<reference evidence="2 3" key="1">
    <citation type="submission" date="2020-01" db="EMBL/GenBank/DDBJ databases">
        <title>Paenibacillus soybeanensis sp. nov. isolated from the nodules of soybean (Glycine max(L.) Merr).</title>
        <authorList>
            <person name="Wang H."/>
        </authorList>
    </citation>
    <scope>NUCLEOTIDE SEQUENCE [LARGE SCALE GENOMIC DNA]</scope>
    <source>
        <strain evidence="2 3">DSM 23054</strain>
    </source>
</reference>
<dbReference type="PROSITE" id="PS51257">
    <property type="entry name" value="PROKAR_LIPOPROTEIN"/>
    <property type="match status" value="1"/>
</dbReference>
<feature type="signal peptide" evidence="1">
    <location>
        <begin position="1"/>
        <end position="20"/>
    </location>
</feature>
<protein>
    <recommendedName>
        <fullName evidence="4">Lipoprotein</fullName>
    </recommendedName>
</protein>
<feature type="chain" id="PRO_5039730391" description="Lipoprotein" evidence="1">
    <location>
        <begin position="21"/>
        <end position="207"/>
    </location>
</feature>
<dbReference type="RefSeq" id="WP_161693877.1">
    <property type="nucleotide sequence ID" value="NZ_JAAAMU010000001.1"/>
</dbReference>
<proteinExistence type="predicted"/>
<dbReference type="AlphaFoldDB" id="A0A7X5BZV4"/>
<keyword evidence="3" id="KW-1185">Reference proteome</keyword>